<organism evidence="1 2">
    <name type="scientific">Phocicoccus pinnipedialis</name>
    <dbReference type="NCBI Taxonomy" id="110845"/>
    <lineage>
        <taxon>Bacteria</taxon>
        <taxon>Bacillati</taxon>
        <taxon>Bacillota</taxon>
        <taxon>Bacilli</taxon>
        <taxon>Bacillales</taxon>
        <taxon>Salinicoccaceae</taxon>
        <taxon>Phocicoccus</taxon>
    </lineage>
</organism>
<sequence>MKNCHELYEILDYWNAYQPNSWSGSMLKAGKIREVKAKILSNLDPIRDRKAILSITGSK</sequence>
<reference evidence="1 2" key="1">
    <citation type="submission" date="2020-07" db="EMBL/GenBank/DDBJ databases">
        <authorList>
            <person name="Criscuolo A."/>
        </authorList>
    </citation>
    <scope>NUCLEOTIDE SEQUENCE [LARGE SCALE GENOMIC DNA]</scope>
    <source>
        <strain evidence="1">CIP107946</strain>
    </source>
</reference>
<accession>A0A6V7R4R7</accession>
<dbReference type="EMBL" id="CAJEWB010000005">
    <property type="protein sequence ID" value="CAD2072380.1"/>
    <property type="molecule type" value="Genomic_DNA"/>
</dbReference>
<keyword evidence="2" id="KW-1185">Reference proteome</keyword>
<proteinExistence type="predicted"/>
<dbReference type="AlphaFoldDB" id="A0A6V7R4R7"/>
<name>A0A6V7R4R7_9BACL</name>
<dbReference type="RefSeq" id="WP_186076518.1">
    <property type="nucleotide sequence ID" value="NZ_CAJEWB010000005.1"/>
</dbReference>
<evidence type="ECO:0000313" key="2">
    <source>
        <dbReference type="Proteomes" id="UP000588186"/>
    </source>
</evidence>
<dbReference type="Proteomes" id="UP000588186">
    <property type="component" value="Unassembled WGS sequence"/>
</dbReference>
<comment type="caution">
    <text evidence="1">The sequence shown here is derived from an EMBL/GenBank/DDBJ whole genome shotgun (WGS) entry which is preliminary data.</text>
</comment>
<evidence type="ECO:0000313" key="1">
    <source>
        <dbReference type="EMBL" id="CAD2072380.1"/>
    </source>
</evidence>
<gene>
    <name evidence="1" type="ORF">JEOPIN946_00480</name>
</gene>
<protein>
    <submittedName>
        <fullName evidence="1">Uncharacterized protein</fullName>
    </submittedName>
</protein>